<dbReference type="InterPro" id="IPR036864">
    <property type="entry name" value="Zn2-C6_fun-type_DNA-bd_sf"/>
</dbReference>
<evidence type="ECO:0000256" key="3">
    <source>
        <dbReference type="SAM" id="MobiDB-lite"/>
    </source>
</evidence>
<dbReference type="Pfam" id="PF04082">
    <property type="entry name" value="Fungal_trans"/>
    <property type="match status" value="1"/>
</dbReference>
<protein>
    <submittedName>
        <fullName evidence="5">Fungal-specific transcription factor domain-containing protein</fullName>
    </submittedName>
</protein>
<dbReference type="GO" id="GO:0008270">
    <property type="term" value="F:zinc ion binding"/>
    <property type="evidence" value="ECO:0007669"/>
    <property type="project" value="InterPro"/>
</dbReference>
<evidence type="ECO:0000313" key="6">
    <source>
        <dbReference type="Proteomes" id="UP000772434"/>
    </source>
</evidence>
<dbReference type="InterPro" id="IPR050987">
    <property type="entry name" value="AtrR-like"/>
</dbReference>
<feature type="region of interest" description="Disordered" evidence="3">
    <location>
        <begin position="650"/>
        <end position="700"/>
    </location>
</feature>
<keyword evidence="1" id="KW-0479">Metal-binding</keyword>
<dbReference type="OrthoDB" id="4456959at2759"/>
<dbReference type="Gene3D" id="4.10.240.10">
    <property type="entry name" value="Zn(2)-C6 fungal-type DNA-binding domain"/>
    <property type="match status" value="1"/>
</dbReference>
<feature type="compositionally biased region" description="Polar residues" evidence="3">
    <location>
        <begin position="685"/>
        <end position="696"/>
    </location>
</feature>
<feature type="compositionally biased region" description="Low complexity" evidence="3">
    <location>
        <begin position="113"/>
        <end position="124"/>
    </location>
</feature>
<evidence type="ECO:0000313" key="5">
    <source>
        <dbReference type="EMBL" id="KAF9069865.1"/>
    </source>
</evidence>
<accession>A0A9P5PXI2</accession>
<dbReference type="PANTHER" id="PTHR46910:SF38">
    <property type="entry name" value="ZN(2)-C6 FUNGAL-TYPE DOMAIN-CONTAINING PROTEIN"/>
    <property type="match status" value="1"/>
</dbReference>
<dbReference type="SMART" id="SM00906">
    <property type="entry name" value="Fungal_trans"/>
    <property type="match status" value="1"/>
</dbReference>
<sequence length="881" mass="98527">MDASSSMRKKRLQNSCDFCRKKKVRCDSATMPNKICSVCRNAGIACLHSNAPKKRGPKANHTAQSALVYAILVDPQAYQIPEDSTSVRELLVDICQYARALEKDIARLRRAVSSDPSGSSPPDSEGIQLSNANSLPESNFDEYDDDSDDIDTNTISESFKHLSLYHALPRHYGMSSNFVLAQTIFEVDFEHNIDIHLVLKRFERPLFWTINHWQSDTPFPIPDKPLVFPEDQLLQDLVSVYFSELDPYFPLLHRTTFEQNIRVGIHFHDRSFGKVVLAVCALASRCLNDPRNSIPGVPCPEFSVGWPWFKQIAVMQTTSFIDPPKVYNLQLFVLSVLFLQGTTTSESSWITIGTAIRLAQAVGVHRKGPGPRTIERELWNRAFWALVNIDVSLSMFLGRPRATTVDDFDLELPVDCDQDYWENDDPEKMFVQPPGKPSLVSFWIHYTKLQQIAAAVHRLIYPIKKLDVWRRMGITGRAWHQKAVTELDSLLNQWVDHIPEHLKWGTNRGDSVFSRQCVFLYTTYYGVQIELHKAFIPRPGQESVLTFPSLSICANAARACIHAAASQTHIPVLPIYVLIPVFNSGIVLLMNIWRAKRSPGSGVDVDREMQAMRKCFDKLTDFSRGFQSAGRFIDTLNAIISVGNLQPKSPIESSSNTGVGPEHHNPPAASPLSDHSQTRHEGDPISTSASSVTTDPTLPFHSSELGEMPIYFSNALYHDLPSAAPPNVTPSTASMNNVVEWDTSHVQEMDVFNIPAAAGPPVSHGFPSPDGQEPYDPNVVVYYTPYGMQRVLASVQSYSDTSSYTHAQAEHIPDMGHHIDGSANSHWNNTSRSHWGHPNTDLEGQTFPDSGLGQDWSVFLSNVDELLHSASGDFYAQNNDS</sequence>
<dbReference type="GO" id="GO:0006351">
    <property type="term" value="P:DNA-templated transcription"/>
    <property type="evidence" value="ECO:0007669"/>
    <property type="project" value="InterPro"/>
</dbReference>
<dbReference type="PROSITE" id="PS00463">
    <property type="entry name" value="ZN2_CY6_FUNGAL_1"/>
    <property type="match status" value="1"/>
</dbReference>
<dbReference type="SMART" id="SM00066">
    <property type="entry name" value="GAL4"/>
    <property type="match status" value="1"/>
</dbReference>
<dbReference type="InterPro" id="IPR001138">
    <property type="entry name" value="Zn2Cys6_DnaBD"/>
</dbReference>
<comment type="caution">
    <text evidence="5">The sequence shown here is derived from an EMBL/GenBank/DDBJ whole genome shotgun (WGS) entry which is preliminary data.</text>
</comment>
<dbReference type="CDD" id="cd00067">
    <property type="entry name" value="GAL4"/>
    <property type="match status" value="1"/>
</dbReference>
<keyword evidence="6" id="KW-1185">Reference proteome</keyword>
<dbReference type="PROSITE" id="PS50048">
    <property type="entry name" value="ZN2_CY6_FUNGAL_2"/>
    <property type="match status" value="1"/>
</dbReference>
<dbReference type="GO" id="GO:0000981">
    <property type="term" value="F:DNA-binding transcription factor activity, RNA polymerase II-specific"/>
    <property type="evidence" value="ECO:0007669"/>
    <property type="project" value="InterPro"/>
</dbReference>
<dbReference type="CDD" id="cd12148">
    <property type="entry name" value="fungal_TF_MHR"/>
    <property type="match status" value="1"/>
</dbReference>
<dbReference type="GO" id="GO:0003677">
    <property type="term" value="F:DNA binding"/>
    <property type="evidence" value="ECO:0007669"/>
    <property type="project" value="InterPro"/>
</dbReference>
<evidence type="ECO:0000256" key="1">
    <source>
        <dbReference type="ARBA" id="ARBA00022723"/>
    </source>
</evidence>
<keyword evidence="2" id="KW-0539">Nucleus</keyword>
<feature type="compositionally biased region" description="Polar residues" evidence="3">
    <location>
        <begin position="127"/>
        <end position="137"/>
    </location>
</feature>
<evidence type="ECO:0000259" key="4">
    <source>
        <dbReference type="PROSITE" id="PS50048"/>
    </source>
</evidence>
<feature type="region of interest" description="Disordered" evidence="3">
    <location>
        <begin position="112"/>
        <end position="147"/>
    </location>
</feature>
<evidence type="ECO:0000256" key="2">
    <source>
        <dbReference type="ARBA" id="ARBA00023242"/>
    </source>
</evidence>
<name>A0A9P5PXI2_9AGAR</name>
<dbReference type="Pfam" id="PF00172">
    <property type="entry name" value="Zn_clus"/>
    <property type="match status" value="1"/>
</dbReference>
<reference evidence="5" key="1">
    <citation type="submission" date="2020-11" db="EMBL/GenBank/DDBJ databases">
        <authorList>
            <consortium name="DOE Joint Genome Institute"/>
            <person name="Ahrendt S."/>
            <person name="Riley R."/>
            <person name="Andreopoulos W."/>
            <person name="Labutti K."/>
            <person name="Pangilinan J."/>
            <person name="Ruiz-Duenas F.J."/>
            <person name="Barrasa J.M."/>
            <person name="Sanchez-Garcia M."/>
            <person name="Camarero S."/>
            <person name="Miyauchi S."/>
            <person name="Serrano A."/>
            <person name="Linde D."/>
            <person name="Babiker R."/>
            <person name="Drula E."/>
            <person name="Ayuso-Fernandez I."/>
            <person name="Pacheco R."/>
            <person name="Padilla G."/>
            <person name="Ferreira P."/>
            <person name="Barriuso J."/>
            <person name="Kellner H."/>
            <person name="Castanera R."/>
            <person name="Alfaro M."/>
            <person name="Ramirez L."/>
            <person name="Pisabarro A.G."/>
            <person name="Kuo A."/>
            <person name="Tritt A."/>
            <person name="Lipzen A."/>
            <person name="He G."/>
            <person name="Yan M."/>
            <person name="Ng V."/>
            <person name="Cullen D."/>
            <person name="Martin F."/>
            <person name="Rosso M.-N."/>
            <person name="Henrissat B."/>
            <person name="Hibbett D."/>
            <person name="Martinez A.T."/>
            <person name="Grigoriev I.V."/>
        </authorList>
    </citation>
    <scope>NUCLEOTIDE SEQUENCE</scope>
    <source>
        <strain evidence="5">AH 40177</strain>
    </source>
</reference>
<feature type="domain" description="Zn(2)-C6 fungal-type" evidence="4">
    <location>
        <begin position="15"/>
        <end position="48"/>
    </location>
</feature>
<dbReference type="Proteomes" id="UP000772434">
    <property type="component" value="Unassembled WGS sequence"/>
</dbReference>
<organism evidence="5 6">
    <name type="scientific">Rhodocollybia butyracea</name>
    <dbReference type="NCBI Taxonomy" id="206335"/>
    <lineage>
        <taxon>Eukaryota</taxon>
        <taxon>Fungi</taxon>
        <taxon>Dikarya</taxon>
        <taxon>Basidiomycota</taxon>
        <taxon>Agaricomycotina</taxon>
        <taxon>Agaricomycetes</taxon>
        <taxon>Agaricomycetidae</taxon>
        <taxon>Agaricales</taxon>
        <taxon>Marasmiineae</taxon>
        <taxon>Omphalotaceae</taxon>
        <taxon>Rhodocollybia</taxon>
    </lineage>
</organism>
<dbReference type="SUPFAM" id="SSF57701">
    <property type="entry name" value="Zn2/Cys6 DNA-binding domain"/>
    <property type="match status" value="1"/>
</dbReference>
<dbReference type="AlphaFoldDB" id="A0A9P5PXI2"/>
<gene>
    <name evidence="5" type="ORF">BDP27DRAFT_1447379</name>
</gene>
<dbReference type="EMBL" id="JADNRY010000046">
    <property type="protein sequence ID" value="KAF9069865.1"/>
    <property type="molecule type" value="Genomic_DNA"/>
</dbReference>
<dbReference type="InterPro" id="IPR007219">
    <property type="entry name" value="XnlR_reg_dom"/>
</dbReference>
<dbReference type="PANTHER" id="PTHR46910">
    <property type="entry name" value="TRANSCRIPTION FACTOR PDR1"/>
    <property type="match status" value="1"/>
</dbReference>
<proteinExistence type="predicted"/>